<protein>
    <submittedName>
        <fullName evidence="1">Uncharacterized protein</fullName>
    </submittedName>
</protein>
<proteinExistence type="predicted"/>
<accession>A0A9P5DXB4</accession>
<keyword evidence="2" id="KW-1185">Reference proteome</keyword>
<comment type="caution">
    <text evidence="1">The sequence shown here is derived from an EMBL/GenBank/DDBJ whole genome shotgun (WGS) entry which is preliminary data.</text>
</comment>
<dbReference type="AlphaFoldDB" id="A0A9P5DXB4"/>
<dbReference type="Proteomes" id="UP000730481">
    <property type="component" value="Unassembled WGS sequence"/>
</dbReference>
<evidence type="ECO:0000313" key="1">
    <source>
        <dbReference type="EMBL" id="KAF4337768.1"/>
    </source>
</evidence>
<reference evidence="1" key="1">
    <citation type="journal article" date="2017" name="Mycologia">
        <title>Fusarium algeriense, sp. nov., a novel toxigenic crown rot pathogen of durum wheat from Algeria is nested in the Fusarium burgessii species complex.</title>
        <authorList>
            <person name="Laraba I."/>
            <person name="Keddad A."/>
            <person name="Boureghda H."/>
            <person name="Abdallah N."/>
            <person name="Vaughan M.M."/>
            <person name="Proctor R.H."/>
            <person name="Busman M."/>
            <person name="O'Donnell K."/>
        </authorList>
    </citation>
    <scope>NUCLEOTIDE SEQUENCE</scope>
    <source>
        <strain evidence="1">NRRL 25174</strain>
    </source>
</reference>
<name>A0A9P5DXB4_9HYPO</name>
<sequence>MVSFISDNNSTMGSPSKTYIPARPIHTECMTIASPAPRHGGFTLVQPPKSLKEWAEQRGRPVHYSREESE</sequence>
<dbReference type="EMBL" id="PVQB02000385">
    <property type="protein sequence ID" value="KAF4337768.1"/>
    <property type="molecule type" value="Genomic_DNA"/>
</dbReference>
<evidence type="ECO:0000313" key="2">
    <source>
        <dbReference type="Proteomes" id="UP000730481"/>
    </source>
</evidence>
<reference evidence="1" key="2">
    <citation type="submission" date="2020-02" db="EMBL/GenBank/DDBJ databases">
        <title>Identification and distribution of gene clusters putatively required for synthesis of sphingolipid metabolism inhibitors in phylogenetically diverse species of the filamentous fungus Fusarium.</title>
        <authorList>
            <person name="Kim H.-S."/>
            <person name="Busman M."/>
            <person name="Brown D.W."/>
            <person name="Divon H."/>
            <person name="Uhlig S."/>
            <person name="Proctor R.H."/>
        </authorList>
    </citation>
    <scope>NUCLEOTIDE SEQUENCE</scope>
    <source>
        <strain evidence="1">NRRL 25174</strain>
    </source>
</reference>
<organism evidence="1 2">
    <name type="scientific">Fusarium beomiforme</name>
    <dbReference type="NCBI Taxonomy" id="44412"/>
    <lineage>
        <taxon>Eukaryota</taxon>
        <taxon>Fungi</taxon>
        <taxon>Dikarya</taxon>
        <taxon>Ascomycota</taxon>
        <taxon>Pezizomycotina</taxon>
        <taxon>Sordariomycetes</taxon>
        <taxon>Hypocreomycetidae</taxon>
        <taxon>Hypocreales</taxon>
        <taxon>Nectriaceae</taxon>
        <taxon>Fusarium</taxon>
        <taxon>Fusarium burgessii species complex</taxon>
    </lineage>
</organism>
<gene>
    <name evidence="1" type="ORF">FBEOM_8365</name>
</gene>